<keyword evidence="4" id="KW-0597">Phosphoprotein</keyword>
<dbReference type="Proteomes" id="UP000261380">
    <property type="component" value="Unplaced"/>
</dbReference>
<evidence type="ECO:0000256" key="2">
    <source>
        <dbReference type="ARBA" id="ARBA00012513"/>
    </source>
</evidence>
<dbReference type="GeneTree" id="ENSGT00940000154089"/>
<evidence type="ECO:0000256" key="9">
    <source>
        <dbReference type="ARBA" id="ARBA00047899"/>
    </source>
</evidence>
<evidence type="ECO:0000256" key="1">
    <source>
        <dbReference type="ARBA" id="ARBA00006692"/>
    </source>
</evidence>
<evidence type="ECO:0000256" key="8">
    <source>
        <dbReference type="ARBA" id="ARBA00022840"/>
    </source>
</evidence>
<dbReference type="FunFam" id="4.10.1170.10:FF:000001">
    <property type="entry name" value="MAP kinase-activated protein kinase 3"/>
    <property type="match status" value="1"/>
</dbReference>
<dbReference type="EC" id="2.7.11.1" evidence="2"/>
<dbReference type="PROSITE" id="PS00107">
    <property type="entry name" value="PROTEIN_KINASE_ATP"/>
    <property type="match status" value="1"/>
</dbReference>
<feature type="region of interest" description="Disordered" evidence="12">
    <location>
        <begin position="276"/>
        <end position="302"/>
    </location>
</feature>
<keyword evidence="3" id="KW-0723">Serine/threonine-protein kinase</keyword>
<evidence type="ECO:0000256" key="10">
    <source>
        <dbReference type="ARBA" id="ARBA00048679"/>
    </source>
</evidence>
<evidence type="ECO:0000256" key="6">
    <source>
        <dbReference type="ARBA" id="ARBA00022741"/>
    </source>
</evidence>
<name>A0A3B5MFR4_9TELE</name>
<comment type="catalytic activity">
    <reaction evidence="10">
        <text>L-seryl-[protein] + ATP = O-phospho-L-seryl-[protein] + ADP + H(+)</text>
        <dbReference type="Rhea" id="RHEA:17989"/>
        <dbReference type="Rhea" id="RHEA-COMP:9863"/>
        <dbReference type="Rhea" id="RHEA-COMP:11604"/>
        <dbReference type="ChEBI" id="CHEBI:15378"/>
        <dbReference type="ChEBI" id="CHEBI:29999"/>
        <dbReference type="ChEBI" id="CHEBI:30616"/>
        <dbReference type="ChEBI" id="CHEBI:83421"/>
        <dbReference type="ChEBI" id="CHEBI:456216"/>
        <dbReference type="EC" id="2.7.11.1"/>
    </reaction>
</comment>
<organism evidence="14 15">
    <name type="scientific">Xiphophorus couchianus</name>
    <name type="common">Monterrey platyfish</name>
    <dbReference type="NCBI Taxonomy" id="32473"/>
    <lineage>
        <taxon>Eukaryota</taxon>
        <taxon>Metazoa</taxon>
        <taxon>Chordata</taxon>
        <taxon>Craniata</taxon>
        <taxon>Vertebrata</taxon>
        <taxon>Euteleostomi</taxon>
        <taxon>Actinopterygii</taxon>
        <taxon>Neopterygii</taxon>
        <taxon>Teleostei</taxon>
        <taxon>Neoteleostei</taxon>
        <taxon>Acanthomorphata</taxon>
        <taxon>Ovalentaria</taxon>
        <taxon>Atherinomorphae</taxon>
        <taxon>Cyprinodontiformes</taxon>
        <taxon>Poeciliidae</taxon>
        <taxon>Poeciliinae</taxon>
        <taxon>Xiphophorus</taxon>
    </lineage>
</organism>
<evidence type="ECO:0000259" key="13">
    <source>
        <dbReference type="SMART" id="SM00220"/>
    </source>
</evidence>
<evidence type="ECO:0000256" key="11">
    <source>
        <dbReference type="PROSITE-ProRule" id="PRU10141"/>
    </source>
</evidence>
<dbReference type="Gene3D" id="1.10.510.10">
    <property type="entry name" value="Transferase(Phosphotransferase) domain 1"/>
    <property type="match status" value="1"/>
</dbReference>
<evidence type="ECO:0000313" key="14">
    <source>
        <dbReference type="Ensembl" id="ENSXCOP00000023163.1"/>
    </source>
</evidence>
<dbReference type="AlphaFoldDB" id="A0A3B5MFR4"/>
<reference evidence="14" key="2">
    <citation type="submission" date="2025-09" db="UniProtKB">
        <authorList>
            <consortium name="Ensembl"/>
        </authorList>
    </citation>
    <scope>IDENTIFICATION</scope>
</reference>
<keyword evidence="6 11" id="KW-0547">Nucleotide-binding</keyword>
<evidence type="ECO:0000256" key="4">
    <source>
        <dbReference type="ARBA" id="ARBA00022553"/>
    </source>
</evidence>
<feature type="compositionally biased region" description="Low complexity" evidence="12">
    <location>
        <begin position="27"/>
        <end position="42"/>
    </location>
</feature>
<dbReference type="GO" id="GO:0005524">
    <property type="term" value="F:ATP binding"/>
    <property type="evidence" value="ECO:0007669"/>
    <property type="project" value="UniProtKB-UniRule"/>
</dbReference>
<keyword evidence="15" id="KW-1185">Reference proteome</keyword>
<proteinExistence type="inferred from homology"/>
<evidence type="ECO:0000256" key="7">
    <source>
        <dbReference type="ARBA" id="ARBA00022777"/>
    </source>
</evidence>
<dbReference type="InterPro" id="IPR011009">
    <property type="entry name" value="Kinase-like_dom_sf"/>
</dbReference>
<comment type="similarity">
    <text evidence="1">Belongs to the protein kinase superfamily. CAMK Ser/Thr protein kinase family.</text>
</comment>
<dbReference type="STRING" id="32473.ENSXCOP00000023163"/>
<dbReference type="InterPro" id="IPR017441">
    <property type="entry name" value="Protein_kinase_ATP_BS"/>
</dbReference>
<dbReference type="InterPro" id="IPR000719">
    <property type="entry name" value="Prot_kinase_dom"/>
</dbReference>
<keyword evidence="7" id="KW-0418">Kinase</keyword>
<dbReference type="SUPFAM" id="SSF56112">
    <property type="entry name" value="Protein kinase-like (PK-like)"/>
    <property type="match status" value="2"/>
</dbReference>
<dbReference type="GO" id="GO:0004674">
    <property type="term" value="F:protein serine/threonine kinase activity"/>
    <property type="evidence" value="ECO:0007669"/>
    <property type="project" value="UniProtKB-KW"/>
</dbReference>
<protein>
    <recommendedName>
        <fullName evidence="2">non-specific serine/threonine protein kinase</fullName>
        <ecNumber evidence="2">2.7.11.1</ecNumber>
    </recommendedName>
</protein>
<comment type="catalytic activity">
    <reaction evidence="9">
        <text>L-threonyl-[protein] + ATP = O-phospho-L-threonyl-[protein] + ADP + H(+)</text>
        <dbReference type="Rhea" id="RHEA:46608"/>
        <dbReference type="Rhea" id="RHEA-COMP:11060"/>
        <dbReference type="Rhea" id="RHEA-COMP:11605"/>
        <dbReference type="ChEBI" id="CHEBI:15378"/>
        <dbReference type="ChEBI" id="CHEBI:30013"/>
        <dbReference type="ChEBI" id="CHEBI:30616"/>
        <dbReference type="ChEBI" id="CHEBI:61977"/>
        <dbReference type="ChEBI" id="CHEBI:456216"/>
        <dbReference type="EC" id="2.7.11.1"/>
    </reaction>
</comment>
<feature type="binding site" evidence="11">
    <location>
        <position position="99"/>
    </location>
    <ligand>
        <name>ATP</name>
        <dbReference type="ChEBI" id="CHEBI:30616"/>
    </ligand>
</feature>
<dbReference type="Ensembl" id="ENSXCOT00000023441.1">
    <property type="protein sequence ID" value="ENSXCOP00000023163.1"/>
    <property type="gene ID" value="ENSXCOG00000017305.1"/>
</dbReference>
<keyword evidence="5" id="KW-0808">Transferase</keyword>
<feature type="compositionally biased region" description="Polar residues" evidence="12">
    <location>
        <begin position="1"/>
        <end position="26"/>
    </location>
</feature>
<dbReference type="PANTHER" id="PTHR24347">
    <property type="entry name" value="SERINE/THREONINE-PROTEIN KINASE"/>
    <property type="match status" value="1"/>
</dbReference>
<accession>A0A3B5MFR4</accession>
<evidence type="ECO:0000256" key="5">
    <source>
        <dbReference type="ARBA" id="ARBA00022679"/>
    </source>
</evidence>
<dbReference type="InterPro" id="IPR027442">
    <property type="entry name" value="MAPKAPK_C"/>
</dbReference>
<keyword evidence="8 11" id="KW-0067">ATP-binding</keyword>
<dbReference type="FunFam" id="3.30.200.20:FF:000156">
    <property type="entry name" value="MAP kinase-activated protein kinase 3"/>
    <property type="match status" value="1"/>
</dbReference>
<sequence>MLQNGNGKEKPPQSTKTDGTESEPSTANPKQQQQQPPAALPAEDTGSTHFPMPAYPKLDIKRNAVTDDYKISTQVLGLGINGKVLECFNKKTGEKCALKILYDSPKARREVELHWRVSGGPYIVRILSLYENMHQGKKCLLIIMEFLLTLAFLGEGGHTLNNKTHFYVKDYLNQYKIKIESKEKSQTCCWFFFSPAKDLIQQLLKTDPNERMTITQFTNHPWINQSMMVPSTPLHTTRVLNEEKELWEDVKEEMTSALATMRVDYDQVKIKDLDTSSNPLLNKRRKKAAAGGKGGSTVCQSQ</sequence>
<evidence type="ECO:0000256" key="3">
    <source>
        <dbReference type="ARBA" id="ARBA00022527"/>
    </source>
</evidence>
<dbReference type="Gene3D" id="4.10.1170.10">
    <property type="entry name" value="MAP kinase activated protein kinase 2"/>
    <property type="match status" value="1"/>
</dbReference>
<dbReference type="Gene3D" id="3.30.200.20">
    <property type="entry name" value="Phosphorylase Kinase, domain 1"/>
    <property type="match status" value="1"/>
</dbReference>
<evidence type="ECO:0000256" key="12">
    <source>
        <dbReference type="SAM" id="MobiDB-lite"/>
    </source>
</evidence>
<feature type="domain" description="Protein kinase" evidence="13">
    <location>
        <begin position="70"/>
        <end position="223"/>
    </location>
</feature>
<reference evidence="14" key="1">
    <citation type="submission" date="2025-08" db="UniProtKB">
        <authorList>
            <consortium name="Ensembl"/>
        </authorList>
    </citation>
    <scope>IDENTIFICATION</scope>
</reference>
<evidence type="ECO:0000313" key="15">
    <source>
        <dbReference type="Proteomes" id="UP000261380"/>
    </source>
</evidence>
<dbReference type="SMART" id="SM00220">
    <property type="entry name" value="S_TKc"/>
    <property type="match status" value="1"/>
</dbReference>
<feature type="region of interest" description="Disordered" evidence="12">
    <location>
        <begin position="1"/>
        <end position="53"/>
    </location>
</feature>